<proteinExistence type="predicted"/>
<reference evidence="1 2" key="1">
    <citation type="submission" date="2016-08" db="EMBL/GenBank/DDBJ databases">
        <title>Evolution of the type three secretion system and type three effector repertoires in Xanthomonas.</title>
        <authorList>
            <person name="Merda D."/>
            <person name="Briand M."/>
            <person name="Bosis E."/>
            <person name="Rousseau C."/>
            <person name="Portier P."/>
            <person name="Jacques M.-A."/>
            <person name="Fischer-Le Saux M."/>
        </authorList>
    </citation>
    <scope>NUCLEOTIDE SEQUENCE [LARGE SCALE GENOMIC DNA]</scope>
    <source>
        <strain evidence="1 2">CFBP 3122</strain>
    </source>
</reference>
<accession>A0A2S6Z8U6</accession>
<comment type="caution">
    <text evidence="1">The sequence shown here is derived from an EMBL/GenBank/DDBJ whole genome shotgun (WGS) entry which is preliminary data.</text>
</comment>
<organism evidence="1 2">
    <name type="scientific">Xanthomonas arboricola pv. populi</name>
    <dbReference type="NCBI Taxonomy" id="487823"/>
    <lineage>
        <taxon>Bacteria</taxon>
        <taxon>Pseudomonadati</taxon>
        <taxon>Pseudomonadota</taxon>
        <taxon>Gammaproteobacteria</taxon>
        <taxon>Lysobacterales</taxon>
        <taxon>Lysobacteraceae</taxon>
        <taxon>Xanthomonas</taxon>
    </lineage>
</organism>
<dbReference type="AlphaFoldDB" id="A0A2S6Z8U6"/>
<dbReference type="Proteomes" id="UP000238270">
    <property type="component" value="Unassembled WGS sequence"/>
</dbReference>
<dbReference type="EMBL" id="MIGV01000002">
    <property type="protein sequence ID" value="PPT78148.1"/>
    <property type="molecule type" value="Genomic_DNA"/>
</dbReference>
<gene>
    <name evidence="1" type="ORF">XaplCFBP3122_02290</name>
</gene>
<evidence type="ECO:0000313" key="2">
    <source>
        <dbReference type="Proteomes" id="UP000238270"/>
    </source>
</evidence>
<protein>
    <submittedName>
        <fullName evidence="1">Uncharacterized protein</fullName>
    </submittedName>
</protein>
<sequence length="59" mass="6495">MDLHNPAPRVLTNDSPCWATTAIGQLVTDLEIGLEACALAQCFKRTIDYSIGELSRLVY</sequence>
<evidence type="ECO:0000313" key="1">
    <source>
        <dbReference type="EMBL" id="PPT78148.1"/>
    </source>
</evidence>
<name>A0A2S6Z8U6_9XANT</name>